<dbReference type="InterPro" id="IPR015931">
    <property type="entry name" value="Acnase/IPM_dHydase_lsu_aba_1/3"/>
</dbReference>
<evidence type="ECO:0000256" key="14">
    <source>
        <dbReference type="ARBA" id="ARBA00023239"/>
    </source>
</evidence>
<evidence type="ECO:0000313" key="26">
    <source>
        <dbReference type="Proteomes" id="UP000321726"/>
    </source>
</evidence>
<dbReference type="PIRSF" id="PIRSF036687">
    <property type="entry name" value="AcnB"/>
    <property type="match status" value="1"/>
</dbReference>
<dbReference type="Proteomes" id="UP000321726">
    <property type="component" value="Unassembled WGS sequence"/>
</dbReference>
<dbReference type="GO" id="GO:0046872">
    <property type="term" value="F:metal ion binding"/>
    <property type="evidence" value="ECO:0007669"/>
    <property type="project" value="UniProtKB-KW"/>
</dbReference>
<feature type="binding site" evidence="17">
    <location>
        <position position="710"/>
    </location>
    <ligand>
        <name>[4Fe-4S] cluster</name>
        <dbReference type="ChEBI" id="CHEBI:49883"/>
    </ligand>
</feature>
<evidence type="ECO:0000256" key="16">
    <source>
        <dbReference type="PIRNR" id="PIRNR036687"/>
    </source>
</evidence>
<dbReference type="AlphaFoldDB" id="A0A1M7ASP6"/>
<dbReference type="SUPFAM" id="SSF53732">
    <property type="entry name" value="Aconitase iron-sulfur domain"/>
    <property type="match status" value="1"/>
</dbReference>
<dbReference type="InterPro" id="IPR001030">
    <property type="entry name" value="Acoase/IPM_deHydtase_lsu_aba"/>
</dbReference>
<feature type="domain" description="Aconitase/3-isopropylmalate dehydratase large subunit alpha/beta/alpha" evidence="20">
    <location>
        <begin position="698"/>
        <end position="819"/>
    </location>
</feature>
<dbReference type="Proteomes" id="UP000184123">
    <property type="component" value="Unassembled WGS sequence"/>
</dbReference>
<keyword evidence="12 17" id="KW-0408">Iron</keyword>
<dbReference type="Pfam" id="PF11791">
    <property type="entry name" value="Aconitase_B_N"/>
    <property type="match status" value="1"/>
</dbReference>
<dbReference type="UniPathway" id="UPA00223">
    <property type="reaction ID" value="UER00718"/>
</dbReference>
<dbReference type="EC" id="4.2.1.3" evidence="5 16"/>
<feature type="binding site" evidence="17">
    <location>
        <position position="770"/>
    </location>
    <ligand>
        <name>[4Fe-4S] cluster</name>
        <dbReference type="ChEBI" id="CHEBI:49883"/>
    </ligand>
</feature>
<evidence type="ECO:0000256" key="1">
    <source>
        <dbReference type="ARBA" id="ARBA00000118"/>
    </source>
</evidence>
<dbReference type="RefSeq" id="WP_073433528.1">
    <property type="nucleotide sequence ID" value="NZ_BJXU01000005.1"/>
</dbReference>
<dbReference type="NCBIfam" id="NF006690">
    <property type="entry name" value="PRK09238.1"/>
    <property type="match status" value="1"/>
</dbReference>
<dbReference type="Gene3D" id="3.30.499.10">
    <property type="entry name" value="Aconitase, domain 3"/>
    <property type="match status" value="2"/>
</dbReference>
<dbReference type="EMBL" id="BJXU01000005">
    <property type="protein sequence ID" value="GEN22271.1"/>
    <property type="molecule type" value="Genomic_DNA"/>
</dbReference>
<feature type="binding site" evidence="18">
    <location>
        <position position="191"/>
    </location>
    <ligand>
        <name>substrate</name>
    </ligand>
</feature>
<dbReference type="GO" id="GO:0051539">
    <property type="term" value="F:4 iron, 4 sulfur cluster binding"/>
    <property type="evidence" value="ECO:0007669"/>
    <property type="project" value="UniProtKB-KW"/>
</dbReference>
<keyword evidence="8 17" id="KW-0004">4Fe-4S</keyword>
<keyword evidence="13 17" id="KW-0411">Iron-sulfur</keyword>
<protein>
    <recommendedName>
        <fullName evidence="7 16">Aconitate hydratase B</fullName>
        <ecNumber evidence="5 16">4.2.1.3</ecNumber>
        <ecNumber evidence="6 16">4.2.1.99</ecNumber>
    </recommendedName>
    <alternativeName>
        <fullName evidence="16">2-methylisocitrate dehydratase</fullName>
    </alternativeName>
</protein>
<evidence type="ECO:0000256" key="6">
    <source>
        <dbReference type="ARBA" id="ARBA00013250"/>
    </source>
</evidence>
<evidence type="ECO:0000256" key="11">
    <source>
        <dbReference type="ARBA" id="ARBA00022884"/>
    </source>
</evidence>
<dbReference type="GO" id="GO:0003994">
    <property type="term" value="F:aconitate hydratase activity"/>
    <property type="evidence" value="ECO:0007669"/>
    <property type="project" value="UniProtKB-EC"/>
</dbReference>
<dbReference type="CDD" id="cd01576">
    <property type="entry name" value="AcnB_Swivel"/>
    <property type="match status" value="1"/>
</dbReference>
<dbReference type="PANTHER" id="PTHR43160">
    <property type="entry name" value="ACONITATE HYDRATASE B"/>
    <property type="match status" value="1"/>
</dbReference>
<dbReference type="NCBIfam" id="TIGR00117">
    <property type="entry name" value="acnB"/>
    <property type="match status" value="1"/>
</dbReference>
<dbReference type="Gene3D" id="3.20.19.10">
    <property type="entry name" value="Aconitase, domain 4"/>
    <property type="match status" value="1"/>
</dbReference>
<comment type="catalytic activity">
    <reaction evidence="15 16">
        <text>citrate = D-threo-isocitrate</text>
        <dbReference type="Rhea" id="RHEA:10336"/>
        <dbReference type="ChEBI" id="CHEBI:15562"/>
        <dbReference type="ChEBI" id="CHEBI:16947"/>
        <dbReference type="EC" id="4.2.1.3"/>
    </reaction>
</comment>
<dbReference type="EMBL" id="FRCA01000001">
    <property type="protein sequence ID" value="SHL45800.1"/>
    <property type="molecule type" value="Genomic_DNA"/>
</dbReference>
<dbReference type="InterPro" id="IPR015933">
    <property type="entry name" value="Aconitase_B_HEAT-like_dom"/>
</dbReference>
<dbReference type="SUPFAM" id="SSF52016">
    <property type="entry name" value="LeuD/IlvD-like"/>
    <property type="match status" value="1"/>
</dbReference>
<evidence type="ECO:0000256" key="17">
    <source>
        <dbReference type="PIRSR" id="PIRSR036687-1"/>
    </source>
</evidence>
<feature type="compositionally biased region" description="Basic and acidic residues" evidence="19">
    <location>
        <begin position="1"/>
        <end position="14"/>
    </location>
</feature>
<comment type="pathway">
    <text evidence="3">Organic acid metabolism; propanoate degradation.</text>
</comment>
<evidence type="ECO:0000259" key="22">
    <source>
        <dbReference type="Pfam" id="PF11791"/>
    </source>
</evidence>
<dbReference type="PANTHER" id="PTHR43160:SF4">
    <property type="entry name" value="ACONITATE HYDRATASE B"/>
    <property type="match status" value="1"/>
</dbReference>
<evidence type="ECO:0000256" key="5">
    <source>
        <dbReference type="ARBA" id="ARBA00012926"/>
    </source>
</evidence>
<evidence type="ECO:0000256" key="7">
    <source>
        <dbReference type="ARBA" id="ARBA00019379"/>
    </source>
</evidence>
<dbReference type="Pfam" id="PF00330">
    <property type="entry name" value="Aconitase"/>
    <property type="match status" value="2"/>
</dbReference>
<evidence type="ECO:0000256" key="18">
    <source>
        <dbReference type="PIRSR" id="PIRSR036687-2"/>
    </source>
</evidence>
<evidence type="ECO:0000256" key="15">
    <source>
        <dbReference type="ARBA" id="ARBA00023501"/>
    </source>
</evidence>
<feature type="region of interest" description="Disordered" evidence="19">
    <location>
        <begin position="1"/>
        <end position="20"/>
    </location>
</feature>
<dbReference type="STRING" id="44933.SAMN05660971_00631"/>
<name>A0A1M7ASP6_9GAMM</name>
<dbReference type="GO" id="GO:0003730">
    <property type="term" value="F:mRNA 3'-UTR binding"/>
    <property type="evidence" value="ECO:0007669"/>
    <property type="project" value="UniProtKB-ARBA"/>
</dbReference>
<evidence type="ECO:0000256" key="10">
    <source>
        <dbReference type="ARBA" id="ARBA00022723"/>
    </source>
</evidence>
<evidence type="ECO:0000256" key="9">
    <source>
        <dbReference type="ARBA" id="ARBA00022532"/>
    </source>
</evidence>
<dbReference type="GO" id="GO:0047456">
    <property type="term" value="F:2-methylisocitrate dehydratase activity"/>
    <property type="evidence" value="ECO:0007669"/>
    <property type="project" value="UniProtKB-EC"/>
</dbReference>
<dbReference type="InterPro" id="IPR036288">
    <property type="entry name" value="Aconitase_B_HEAT-like_dom_sf"/>
</dbReference>
<evidence type="ECO:0000313" key="24">
    <source>
        <dbReference type="EMBL" id="SHL45800.1"/>
    </source>
</evidence>
<feature type="binding site" evidence="18">
    <location>
        <position position="797"/>
    </location>
    <ligand>
        <name>substrate</name>
    </ligand>
</feature>
<keyword evidence="14 16" id="KW-0456">Lyase</keyword>
<feature type="binding site" evidence="17">
    <location>
        <position position="773"/>
    </location>
    <ligand>
        <name>[4Fe-4S] cluster</name>
        <dbReference type="ChEBI" id="CHEBI:49883"/>
    </ligand>
</feature>
<accession>A0A1M7ASP6</accession>
<keyword evidence="26" id="KW-1185">Reference proteome</keyword>
<reference evidence="23 26" key="2">
    <citation type="submission" date="2019-07" db="EMBL/GenBank/DDBJ databases">
        <title>Whole genome shotgun sequence of Halomonas cupida NBRC 102219.</title>
        <authorList>
            <person name="Hosoyama A."/>
            <person name="Uohara A."/>
            <person name="Ohji S."/>
            <person name="Ichikawa N."/>
        </authorList>
    </citation>
    <scope>NUCLEOTIDE SEQUENCE [LARGE SCALE GENOMIC DNA]</scope>
    <source>
        <strain evidence="23 26">NBRC 102219</strain>
    </source>
</reference>
<feature type="domain" description="Aconitase B swivel" evidence="21">
    <location>
        <begin position="169"/>
        <end position="382"/>
    </location>
</feature>
<evidence type="ECO:0000256" key="2">
    <source>
        <dbReference type="ARBA" id="ARBA00004717"/>
    </source>
</evidence>
<feature type="domain" description="Aconitase/3-isopropylmalate dehydratase large subunit alpha/beta/alpha" evidence="20">
    <location>
        <begin position="471"/>
        <end position="697"/>
    </location>
</feature>
<dbReference type="FunFam" id="3.30.499.10:FF:000001">
    <property type="entry name" value="Aconitate hydratase B"/>
    <property type="match status" value="1"/>
</dbReference>
<dbReference type="SUPFAM" id="SSF74778">
    <property type="entry name" value="Aconitase B, N-terminal domain"/>
    <property type="match status" value="1"/>
</dbReference>
<evidence type="ECO:0000256" key="19">
    <source>
        <dbReference type="SAM" id="MobiDB-lite"/>
    </source>
</evidence>
<evidence type="ECO:0000313" key="25">
    <source>
        <dbReference type="Proteomes" id="UP000184123"/>
    </source>
</evidence>
<reference evidence="24 25" key="1">
    <citation type="submission" date="2016-11" db="EMBL/GenBank/DDBJ databases">
        <authorList>
            <person name="Jaros S."/>
            <person name="Januszkiewicz K."/>
            <person name="Wedrychowicz H."/>
        </authorList>
    </citation>
    <scope>NUCLEOTIDE SEQUENCE [LARGE SCALE GENOMIC DNA]</scope>
    <source>
        <strain evidence="24 25">DSM 4740</strain>
    </source>
</reference>
<evidence type="ECO:0000256" key="4">
    <source>
        <dbReference type="ARBA" id="ARBA00007185"/>
    </source>
</evidence>
<proteinExistence type="inferred from homology"/>
<organism evidence="24 25">
    <name type="scientific">Halomonas cupida</name>
    <dbReference type="NCBI Taxonomy" id="44933"/>
    <lineage>
        <taxon>Bacteria</taxon>
        <taxon>Pseudomonadati</taxon>
        <taxon>Pseudomonadota</taxon>
        <taxon>Gammaproteobacteria</taxon>
        <taxon>Oceanospirillales</taxon>
        <taxon>Halomonadaceae</taxon>
        <taxon>Halomonas</taxon>
    </lineage>
</organism>
<comment type="catalytic activity">
    <reaction evidence="1 16">
        <text>(2S,3R)-3-hydroxybutane-1,2,3-tricarboxylate = 2-methyl-cis-aconitate + H2O</text>
        <dbReference type="Rhea" id="RHEA:17941"/>
        <dbReference type="ChEBI" id="CHEBI:15377"/>
        <dbReference type="ChEBI" id="CHEBI:57429"/>
        <dbReference type="ChEBI" id="CHEBI:57872"/>
        <dbReference type="EC" id="4.2.1.99"/>
    </reaction>
</comment>
<comment type="pathway">
    <text evidence="2 16">Carbohydrate metabolism; tricarboxylic acid cycle; isocitrate from oxaloacetate: step 2/2.</text>
</comment>
<feature type="domain" description="Aconitase B HEAT-like" evidence="22">
    <location>
        <begin position="4"/>
        <end position="156"/>
    </location>
</feature>
<feature type="binding site" evidence="18">
    <location>
        <position position="792"/>
    </location>
    <ligand>
        <name>substrate</name>
    </ligand>
</feature>
<evidence type="ECO:0000256" key="12">
    <source>
        <dbReference type="ARBA" id="ARBA00023004"/>
    </source>
</evidence>
<dbReference type="GO" id="GO:0019629">
    <property type="term" value="P:propionate catabolic process, 2-methylcitrate cycle"/>
    <property type="evidence" value="ECO:0007669"/>
    <property type="project" value="TreeGrafter"/>
</dbReference>
<dbReference type="GO" id="GO:0005829">
    <property type="term" value="C:cytosol"/>
    <property type="evidence" value="ECO:0007669"/>
    <property type="project" value="InterPro"/>
</dbReference>
<dbReference type="InterPro" id="IPR015928">
    <property type="entry name" value="Aconitase/3IPM_dehydase_swvl"/>
</dbReference>
<dbReference type="GO" id="GO:0006099">
    <property type="term" value="P:tricarboxylic acid cycle"/>
    <property type="evidence" value="ECO:0007669"/>
    <property type="project" value="UniProtKB-UniPathway"/>
</dbReference>
<dbReference type="OrthoDB" id="9758061at2"/>
<dbReference type="InterPro" id="IPR036008">
    <property type="entry name" value="Aconitase_4Fe-4S_dom"/>
</dbReference>
<evidence type="ECO:0000259" key="21">
    <source>
        <dbReference type="Pfam" id="PF06434"/>
    </source>
</evidence>
<sequence length="867" mass="94426">MLEAYRQHVEERAQEGVPPKPLNAEQTAELIELLKAPPAGEEEAILDLLTNRVPPGVDEAAYVKAGFLTAITKGEAQSPLIDKIHAVKLLGTMQGGYNIATLVELLDDSELAKEAGEQLKHTLLMFDAFHDVAERAKAGNEVAKDVVQSWADAEWFLAKPALADKITLAVFKVPGETNTDDLSPAPDAWSRPDIPLHANAMLKNEREGIEPEVPGTKGPLAQIEAVKAKGFPVAYVGDVVGTGSSRKSATNSVLWYFGDDIPNVPNKRAGGFCFGSKIAPIFFNTMEDAGALPVEMDVDKMDMGDVIDVYPYEGKVCRHDTDEVISTFELKTQVILDEVRAGGRIPLIIGRGLTEKAREALNLEASDVFRKPEQPKDTGKGFTLAQKMVGKACGMEGVRPNMYCEPKMTTVGSQDTTGPMTRDELKDLACLGFQADLVMQSFCHTSAYPKPVDVETHHTLPDFIMNRGGVSLRPGDGIIHSWLNRMLLPDTVGTGGDSHTRFPMGISFPAGSGLVAFAAATGVMPLDMPESILVRFKGKRQPGVTLRDLVHAIPYYAIQQGLLTVEKSGKKNAFSGRILEIEGLEDLTAEQAFELSDASAERSAAGCTITLSEESVSEYLKSNITLLKWMIANGYGDKRTIERRILAMEEWLANPSLMRADADAEYAEVIEIDLNEVKEPVLCAPNDPDDARLLSEVAGETIDEVFIGSCMTNIGHFRAAGKLLEKIPAGSLKTRLWLAPPTRMDQHQLTEEGYYGIYGRAGARMEMPGCSLCMGNQARVAAKSTVVSTSTRNFPNRLGDGADVYLASAELAAVAAVEGRLPTVDEYRRYMGEFDAMAGEIYRYMNFHEIEQYQKTASNVIPVAQEA</sequence>
<dbReference type="FunFam" id="3.30.499.10:FF:000008">
    <property type="entry name" value="Aconitate hydratase B"/>
    <property type="match status" value="1"/>
</dbReference>
<evidence type="ECO:0000256" key="8">
    <source>
        <dbReference type="ARBA" id="ARBA00022485"/>
    </source>
</evidence>
<feature type="binding site" evidence="18">
    <location>
        <begin position="414"/>
        <end position="416"/>
    </location>
    <ligand>
        <name>substrate</name>
    </ligand>
</feature>
<evidence type="ECO:0000313" key="23">
    <source>
        <dbReference type="EMBL" id="GEN22271.1"/>
    </source>
</evidence>
<dbReference type="FunFam" id="3.20.19.10:FF:000004">
    <property type="entry name" value="Aconitate hydratase B"/>
    <property type="match status" value="1"/>
</dbReference>
<comment type="similarity">
    <text evidence="4 16">Belongs to the aconitase/IPM isomerase family.</text>
</comment>
<evidence type="ECO:0000259" key="20">
    <source>
        <dbReference type="Pfam" id="PF00330"/>
    </source>
</evidence>
<dbReference type="InterPro" id="IPR050926">
    <property type="entry name" value="Aconitase/IPM_isomerase"/>
</dbReference>
<dbReference type="InterPro" id="IPR004406">
    <property type="entry name" value="Aconitase_B"/>
</dbReference>
<dbReference type="Gene3D" id="1.25.40.310">
    <property type="entry name" value="Aconitate B, HEAT-like domain"/>
    <property type="match status" value="1"/>
</dbReference>
<dbReference type="InterPro" id="IPR015932">
    <property type="entry name" value="Aconitase_dom2"/>
</dbReference>
<dbReference type="Gene3D" id="3.40.1060.10">
    <property type="entry name" value="Aconitase, Domain 2"/>
    <property type="match status" value="1"/>
</dbReference>
<dbReference type="EC" id="4.2.1.99" evidence="6 16"/>
<dbReference type="FunFam" id="1.25.40.310:FF:000001">
    <property type="entry name" value="Aconitate hydratase B"/>
    <property type="match status" value="1"/>
</dbReference>
<dbReference type="InterPro" id="IPR015929">
    <property type="entry name" value="Aconitase_B_swivel"/>
</dbReference>
<dbReference type="UniPathway" id="UPA00946"/>
<gene>
    <name evidence="23" type="primary">acnB</name>
    <name evidence="23" type="ORF">HCU01_02200</name>
    <name evidence="24" type="ORF">SAMN05660971_00631</name>
</gene>
<evidence type="ECO:0000256" key="3">
    <source>
        <dbReference type="ARBA" id="ARBA00005026"/>
    </source>
</evidence>
<keyword evidence="9 16" id="KW-0816">Tricarboxylic acid cycle</keyword>
<feature type="binding site" evidence="18">
    <location>
        <position position="498"/>
    </location>
    <ligand>
        <name>substrate</name>
    </ligand>
</feature>
<comment type="cofactor">
    <cofactor evidence="17">
        <name>[4Fe-4S] cluster</name>
        <dbReference type="ChEBI" id="CHEBI:49883"/>
    </cofactor>
    <text evidence="17">Binds 1 [4Fe-4S] cluster per subunit.</text>
</comment>
<keyword evidence="10 17" id="KW-0479">Metal-binding</keyword>
<dbReference type="Pfam" id="PF06434">
    <property type="entry name" value="Aconitase_2_N"/>
    <property type="match status" value="1"/>
</dbReference>
<dbReference type="CDD" id="cd01581">
    <property type="entry name" value="AcnB"/>
    <property type="match status" value="1"/>
</dbReference>
<feature type="binding site" evidence="18">
    <location>
        <begin position="244"/>
        <end position="246"/>
    </location>
    <ligand>
        <name>substrate</name>
    </ligand>
</feature>
<evidence type="ECO:0000256" key="13">
    <source>
        <dbReference type="ARBA" id="ARBA00023014"/>
    </source>
</evidence>
<keyword evidence="11" id="KW-0694">RNA-binding</keyword>